<evidence type="ECO:0000313" key="2">
    <source>
        <dbReference type="Proteomes" id="UP000000644"/>
    </source>
</evidence>
<dbReference type="HOGENOM" id="CLU_1957545_0_0_4"/>
<reference evidence="2" key="1">
    <citation type="journal article" date="2009" name="Environ. Microbiol.">
        <title>The genome of Polaromonas naphthalenivorans strain CJ2, isolated from coal tar-contaminated sediment, reveals physiological and metabolic versatility and evolution through extensive horizontal gene transfer.</title>
        <authorList>
            <person name="Yagi J.M."/>
            <person name="Sims D."/>
            <person name="Brettin T."/>
            <person name="Bruce D."/>
            <person name="Madsen E.L."/>
        </authorList>
    </citation>
    <scope>NUCLEOTIDE SEQUENCE [LARGE SCALE GENOMIC DNA]</scope>
    <source>
        <strain evidence="2">CJ2</strain>
    </source>
</reference>
<evidence type="ECO:0000313" key="1">
    <source>
        <dbReference type="EMBL" id="ABM39230.1"/>
    </source>
</evidence>
<protein>
    <submittedName>
        <fullName evidence="1">Uncharacterized protein</fullName>
    </submittedName>
</protein>
<dbReference type="Proteomes" id="UP000000644">
    <property type="component" value="Chromosome"/>
</dbReference>
<sequence length="128" mass="13423">MSTSAPVIAIVKDDLFTGTALGYPDKTGKIELASVLDPSIRCVGNFAYVDTKMGDGDIRCNDGSVGTFQFNGLTMFSGYGFGTMTLGSMSFTFGLNTSEAGEYLRLPKGKVLRGAVKDNNASLVDVGA</sequence>
<accession>A1VUA2</accession>
<dbReference type="EMBL" id="CP000529">
    <property type="protein sequence ID" value="ABM39230.1"/>
    <property type="molecule type" value="Genomic_DNA"/>
</dbReference>
<keyword evidence="2" id="KW-1185">Reference proteome</keyword>
<name>A1VUA2_POLNA</name>
<dbReference type="AlphaFoldDB" id="A1VUA2"/>
<dbReference type="RefSeq" id="WP_011803296.1">
    <property type="nucleotide sequence ID" value="NC_008781.1"/>
</dbReference>
<gene>
    <name evidence="1" type="ordered locus">Pnap_3934</name>
</gene>
<organism evidence="1 2">
    <name type="scientific">Polaromonas naphthalenivorans (strain CJ2)</name>
    <dbReference type="NCBI Taxonomy" id="365044"/>
    <lineage>
        <taxon>Bacteria</taxon>
        <taxon>Pseudomonadati</taxon>
        <taxon>Pseudomonadota</taxon>
        <taxon>Betaproteobacteria</taxon>
        <taxon>Burkholderiales</taxon>
        <taxon>Comamonadaceae</taxon>
        <taxon>Polaromonas</taxon>
    </lineage>
</organism>
<dbReference type="eggNOG" id="ENOG502ZV5F">
    <property type="taxonomic scope" value="Bacteria"/>
</dbReference>
<proteinExistence type="predicted"/>
<dbReference type="OrthoDB" id="112232at2"/>
<dbReference type="KEGG" id="pna:Pnap_3934"/>